<dbReference type="Proteomes" id="UP000769156">
    <property type="component" value="Unassembled WGS sequence"/>
</dbReference>
<evidence type="ECO:0008006" key="4">
    <source>
        <dbReference type="Google" id="ProtNLM"/>
    </source>
</evidence>
<gene>
    <name evidence="2" type="ORF">K8V82_10165</name>
</gene>
<comment type="caution">
    <text evidence="2">The sequence shown here is derived from an EMBL/GenBank/DDBJ whole genome shotgun (WGS) entry which is preliminary data.</text>
</comment>
<dbReference type="AlphaFoldDB" id="A0A921I3E5"/>
<dbReference type="OrthoDB" id="9790495at2"/>
<accession>A0A921I3E5</accession>
<protein>
    <recommendedName>
        <fullName evidence="4">FMN-binding domain-containing protein</fullName>
    </recommendedName>
</protein>
<feature type="transmembrane region" description="Helical" evidence="1">
    <location>
        <begin position="15"/>
        <end position="37"/>
    </location>
</feature>
<dbReference type="EMBL" id="DYVY01000170">
    <property type="protein sequence ID" value="HJF95132.1"/>
    <property type="molecule type" value="Genomic_DNA"/>
</dbReference>
<evidence type="ECO:0000256" key="1">
    <source>
        <dbReference type="SAM" id="Phobius"/>
    </source>
</evidence>
<evidence type="ECO:0000313" key="3">
    <source>
        <dbReference type="Proteomes" id="UP000769156"/>
    </source>
</evidence>
<dbReference type="RefSeq" id="WP_076777056.1">
    <property type="nucleotide sequence ID" value="NZ_CALKQL010000005.1"/>
</dbReference>
<keyword evidence="1" id="KW-1133">Transmembrane helix</keyword>
<reference evidence="2" key="1">
    <citation type="journal article" date="2021" name="PeerJ">
        <title>Extensive microbial diversity within the chicken gut microbiome revealed by metagenomics and culture.</title>
        <authorList>
            <person name="Gilroy R."/>
            <person name="Ravi A."/>
            <person name="Getino M."/>
            <person name="Pursley I."/>
            <person name="Horton D.L."/>
            <person name="Alikhan N.F."/>
            <person name="Baker D."/>
            <person name="Gharbi K."/>
            <person name="Hall N."/>
            <person name="Watson M."/>
            <person name="Adriaenssens E.M."/>
            <person name="Foster-Nyarko E."/>
            <person name="Jarju S."/>
            <person name="Secka A."/>
            <person name="Antonio M."/>
            <person name="Oren A."/>
            <person name="Chaudhuri R.R."/>
            <person name="La Ragione R."/>
            <person name="Hildebrand F."/>
            <person name="Pallen M.J."/>
        </authorList>
    </citation>
    <scope>NUCLEOTIDE SEQUENCE</scope>
    <source>
        <strain evidence="2">ChiSjej5B23-16112</strain>
    </source>
</reference>
<keyword evidence="1" id="KW-0472">Membrane</keyword>
<keyword evidence="1" id="KW-0812">Transmembrane</keyword>
<reference evidence="2" key="2">
    <citation type="submission" date="2021-09" db="EMBL/GenBank/DDBJ databases">
        <authorList>
            <person name="Gilroy R."/>
        </authorList>
    </citation>
    <scope>NUCLEOTIDE SEQUENCE</scope>
    <source>
        <strain evidence="2">ChiSjej5B23-16112</strain>
    </source>
</reference>
<organism evidence="2 3">
    <name type="scientific">Lachnoclostridium phocaeense</name>
    <dbReference type="NCBI Taxonomy" id="1871021"/>
    <lineage>
        <taxon>Bacteria</taxon>
        <taxon>Bacillati</taxon>
        <taxon>Bacillota</taxon>
        <taxon>Clostridia</taxon>
        <taxon>Lachnospirales</taxon>
        <taxon>Lachnospiraceae</taxon>
    </lineage>
</organism>
<evidence type="ECO:0000313" key="2">
    <source>
        <dbReference type="EMBL" id="HJF95132.1"/>
    </source>
</evidence>
<sequence>MSSRTKIVVLHMKEIIYTVIFAILAILLILLLVFMFFPNDKEGNSPAAQYKAGVYTSSLTLNNTDLEVEVSVDDAGISSIRFTNMDETAAAMLPLAQPAMEDIAAQICETQSLDNLSFSSDSAYTSQVIVDAIKDALAKAEK</sequence>
<proteinExistence type="predicted"/>
<name>A0A921I3E5_9FIRM</name>